<evidence type="ECO:0000259" key="1">
    <source>
        <dbReference type="PROSITE" id="PS51192"/>
    </source>
</evidence>
<dbReference type="PANTHER" id="PTHR47396">
    <property type="entry name" value="TYPE I RESTRICTION ENZYME ECOKI R PROTEIN"/>
    <property type="match status" value="1"/>
</dbReference>
<dbReference type="InterPro" id="IPR014001">
    <property type="entry name" value="Helicase_ATP-bd"/>
</dbReference>
<dbReference type="InterPro" id="IPR050742">
    <property type="entry name" value="Helicase_Restrict-Modif_Enz"/>
</dbReference>
<dbReference type="Pfam" id="PF00271">
    <property type="entry name" value="Helicase_C"/>
    <property type="match status" value="1"/>
</dbReference>
<dbReference type="SMART" id="SM00487">
    <property type="entry name" value="DEXDc"/>
    <property type="match status" value="1"/>
</dbReference>
<dbReference type="SUPFAM" id="SSF52540">
    <property type="entry name" value="P-loop containing nucleoside triphosphate hydrolases"/>
    <property type="match status" value="2"/>
</dbReference>
<dbReference type="Proteomes" id="UP000744555">
    <property type="component" value="Unassembled WGS sequence"/>
</dbReference>
<dbReference type="PROSITE" id="PS51194">
    <property type="entry name" value="HELICASE_CTER"/>
    <property type="match status" value="1"/>
</dbReference>
<dbReference type="InterPro" id="IPR001650">
    <property type="entry name" value="Helicase_C-like"/>
</dbReference>
<evidence type="ECO:0000259" key="2">
    <source>
        <dbReference type="PROSITE" id="PS51194"/>
    </source>
</evidence>
<dbReference type="Gene3D" id="3.40.50.300">
    <property type="entry name" value="P-loop containing nucleotide triphosphate hydrolases"/>
    <property type="match status" value="2"/>
</dbReference>
<dbReference type="PROSITE" id="PS51192">
    <property type="entry name" value="HELICASE_ATP_BIND_1"/>
    <property type="match status" value="1"/>
</dbReference>
<gene>
    <name evidence="3" type="ORF">A9179_12565</name>
</gene>
<protein>
    <recommendedName>
        <fullName evidence="5">Helicase</fullName>
    </recommendedName>
</protein>
<dbReference type="EMBL" id="LZEU01000001">
    <property type="protein sequence ID" value="MBC9251110.1"/>
    <property type="molecule type" value="Genomic_DNA"/>
</dbReference>
<comment type="caution">
    <text evidence="3">The sequence shown here is derived from an EMBL/GenBank/DDBJ whole genome shotgun (WGS) entry which is preliminary data.</text>
</comment>
<dbReference type="Pfam" id="PF04851">
    <property type="entry name" value="ResIII"/>
    <property type="match status" value="1"/>
</dbReference>
<sequence>MQAIDLQTAKRLIDFSAGRDELRGLGEQQLEGTLALHNKLAQHRVAYLADEVGMGKTYVALGVVALMRRFNPDLRVLYLLPSVNVRDKWMKDFHSFIEHNYLNDDIIVRGIGSLAGPAAPQITCDNLADLVHALASSTARDYFICTSAFSFGLGATVAELEASLDRLVALLPQARNEEQILGVRQQLKRCRDDSGVEALKESVKHCWAAAIYRVLPHFDLVLVDEAHNLRKSRGSSARNRMLATALLGQAGEASRIRRLLLLSATPYDRDLSHLRNQLALFGMEQAAALPERAELHSTEMQQALHRLMVRRLNELQLDNVPHTRNMYRDELRTGDEAEVKMGISEQLFSALVQKRVSQHLQQNFAGRFELGMLASFESYLPGQVQFDGDLQEVAISDSNQPDARDRNVVEQLVRSWKDTFDNRLPPHPKMNWVSTQLSRLAFVEGSKQLVFVRRVSSVSELKGKLDEAYDDWLAHQVAQDMAVMAWFERYRTQYCERSGEVTSEEADENGEPSARSDNFFTWFYRGRNAELNEQQPPALGTLPSSFRNMLGRTSCLFEAGWSRLPGMPRNLVVDWSCWVVNSNDKPSAQRRFRVAQYAWLQTVASVCTGTAASLVASRILRYAYPDWSITDPPGIELNDLSSLQNDLDRLTLWDDLRQQPKLQTLAPEWSVQTFELLSGDVKQAQHELKRQLIHMELIALVCRLDHPFVDLYSLRGVRRDEGNADEALRVAFSDLLARQAEQQGQFCSWQILHDIACNLDLLVKLNFPAAWQKSSTELTRYLSNQISPLQPIAGASGENRTERSPLARRFRMPGYPRILVSTDVFQEGEDLHTFCDSVMHYGIPRSPIALEQKVGRVDRVASLSHRRMLANQRDSARHFIKVRYPHIRQSLEFLQVRESARSLNDFMLSLGRIQTAGASERELQITQQLTDTSPVQPPLRERLSSLFPVQPDDLKGRSQLAQIENHQTALQRRLQHIRQKLTALLGAPPEERPLHWRTGNVELELRTIAGLPELLLSASCEHENAPGWLVDSGRGWASKRIERMQELQADPLRRLQLHYSRDQGWMLRANSEIYAGSQHILQHEELLSLLGRTRGESVGKPLAESLSLLESMLDNLPCPDGIQVLRSSSQMLCYKFEHLGRSQRVRVKARQGHVQLSSRVLDAAATEELARGGDNLLDSALVRYTLRRNAGFDLVDFHVNKQGELAVRACHPLQWLNREELGCIALLVAAEADRLEHIIRGGDDHE</sequence>
<evidence type="ECO:0008006" key="5">
    <source>
        <dbReference type="Google" id="ProtNLM"/>
    </source>
</evidence>
<feature type="domain" description="Helicase C-terminal" evidence="2">
    <location>
        <begin position="751"/>
        <end position="904"/>
    </location>
</feature>
<name>A0ABR7S0K7_AQUAC</name>
<organism evidence="3 4">
    <name type="scientific">Aquipseudomonas alcaligenes</name>
    <name type="common">Pseudomonas alcaligenes</name>
    <dbReference type="NCBI Taxonomy" id="43263"/>
    <lineage>
        <taxon>Bacteria</taxon>
        <taxon>Pseudomonadati</taxon>
        <taxon>Pseudomonadota</taxon>
        <taxon>Gammaproteobacteria</taxon>
        <taxon>Pseudomonadales</taxon>
        <taxon>Pseudomonadaceae</taxon>
        <taxon>Aquipseudomonas</taxon>
    </lineage>
</organism>
<feature type="domain" description="Helicase ATP-binding" evidence="1">
    <location>
        <begin position="37"/>
        <end position="284"/>
    </location>
</feature>
<dbReference type="InterPro" id="IPR027417">
    <property type="entry name" value="P-loop_NTPase"/>
</dbReference>
<accession>A0ABR7S0K7</accession>
<dbReference type="RefSeq" id="WP_187806374.1">
    <property type="nucleotide sequence ID" value="NZ_LZEU01000001.1"/>
</dbReference>
<evidence type="ECO:0000313" key="4">
    <source>
        <dbReference type="Proteomes" id="UP000744555"/>
    </source>
</evidence>
<evidence type="ECO:0000313" key="3">
    <source>
        <dbReference type="EMBL" id="MBC9251110.1"/>
    </source>
</evidence>
<keyword evidence="4" id="KW-1185">Reference proteome</keyword>
<dbReference type="InterPro" id="IPR006935">
    <property type="entry name" value="Helicase/UvrB_N"/>
</dbReference>
<proteinExistence type="predicted"/>
<reference evidence="3 4" key="1">
    <citation type="submission" date="2016-06" db="EMBL/GenBank/DDBJ databases">
        <authorList>
            <person name="Ramos C."/>
            <person name="Pintado A."/>
            <person name="Crespo-Gomez J.I."/>
        </authorList>
    </citation>
    <scope>NUCLEOTIDE SEQUENCE [LARGE SCALE GENOMIC DNA]</scope>
    <source>
        <strain evidence="3 4">AVO110</strain>
    </source>
</reference>
<dbReference type="PANTHER" id="PTHR47396:SF1">
    <property type="entry name" value="ATP-DEPENDENT HELICASE IRC3-RELATED"/>
    <property type="match status" value="1"/>
</dbReference>